<dbReference type="Pfam" id="PF00621">
    <property type="entry name" value="RhoGEF"/>
    <property type="match status" value="1"/>
</dbReference>
<dbReference type="RefSeq" id="XP_066065950.1">
    <property type="nucleotide sequence ID" value="XM_066209853.1"/>
</dbReference>
<dbReference type="PROSITE" id="PS50219">
    <property type="entry name" value="CNH"/>
    <property type="match status" value="1"/>
</dbReference>
<dbReference type="SUPFAM" id="SSF54975">
    <property type="entry name" value="Acylphosphatase/BLUF domain-like"/>
    <property type="match status" value="1"/>
</dbReference>
<dbReference type="InterPro" id="IPR011993">
    <property type="entry name" value="PH-like_dom_sf"/>
</dbReference>
<dbReference type="PRINTS" id="PR00112">
    <property type="entry name" value="ACYLPHPHTASE"/>
</dbReference>
<feature type="domain" description="DH" evidence="6">
    <location>
        <begin position="354"/>
        <end position="545"/>
    </location>
</feature>
<dbReference type="EC" id="3.6.1.7" evidence="2"/>
<dbReference type="GO" id="GO:0003998">
    <property type="term" value="F:acylphosphatase activity"/>
    <property type="evidence" value="ECO:0007669"/>
    <property type="project" value="UniProtKB-EC"/>
</dbReference>
<dbReference type="EMBL" id="CP143784">
    <property type="protein sequence ID" value="WVN85249.1"/>
    <property type="molecule type" value="Genomic_DNA"/>
</dbReference>
<dbReference type="Pfam" id="PF00708">
    <property type="entry name" value="Acylphosphatase"/>
    <property type="match status" value="1"/>
</dbReference>
<feature type="active site" evidence="2">
    <location>
        <position position="28"/>
    </location>
</feature>
<dbReference type="SUPFAM" id="SSF48065">
    <property type="entry name" value="DBL homology domain (DH-domain)"/>
    <property type="match status" value="1"/>
</dbReference>
<evidence type="ECO:0000259" key="6">
    <source>
        <dbReference type="PROSITE" id="PS50010"/>
    </source>
</evidence>
<evidence type="ECO:0000313" key="9">
    <source>
        <dbReference type="EMBL" id="WVN85249.1"/>
    </source>
</evidence>
<evidence type="ECO:0000259" key="5">
    <source>
        <dbReference type="PROSITE" id="PS50003"/>
    </source>
</evidence>
<dbReference type="SMART" id="SM00233">
    <property type="entry name" value="PH"/>
    <property type="match status" value="1"/>
</dbReference>
<dbReference type="SUPFAM" id="SSF50729">
    <property type="entry name" value="PH domain-like"/>
    <property type="match status" value="1"/>
</dbReference>
<dbReference type="Gene3D" id="3.30.70.100">
    <property type="match status" value="1"/>
</dbReference>
<gene>
    <name evidence="9" type="ORF">L203_100394</name>
</gene>
<reference evidence="9" key="2">
    <citation type="journal article" date="2022" name="Elife">
        <title>Obligate sexual reproduction of a homothallic fungus closely related to the Cryptococcus pathogenic species complex.</title>
        <authorList>
            <person name="Passer A.R."/>
            <person name="Clancey S.A."/>
            <person name="Shea T."/>
            <person name="David-Palma M."/>
            <person name="Averette A.F."/>
            <person name="Boekhout T."/>
            <person name="Porcel B.M."/>
            <person name="Nowrousian M."/>
            <person name="Cuomo C.A."/>
            <person name="Sun S."/>
            <person name="Heitman J."/>
            <person name="Coelho M.A."/>
        </authorList>
    </citation>
    <scope>NUCLEOTIDE SEQUENCE</scope>
    <source>
        <strain evidence="9">CBS 7841</strain>
    </source>
</reference>
<feature type="active site" evidence="2">
    <location>
        <position position="46"/>
    </location>
</feature>
<dbReference type="PROSITE" id="PS00150">
    <property type="entry name" value="ACYLPHOSPHATASE_1"/>
    <property type="match status" value="1"/>
</dbReference>
<dbReference type="PROSITE" id="PS50010">
    <property type="entry name" value="DH_2"/>
    <property type="match status" value="1"/>
</dbReference>
<dbReference type="SMART" id="SM00325">
    <property type="entry name" value="RhoGEF"/>
    <property type="match status" value="1"/>
</dbReference>
<protein>
    <recommendedName>
        <fullName evidence="2">acylphosphatase</fullName>
        <ecNumber evidence="2">3.6.1.7</ecNumber>
    </recommendedName>
</protein>
<dbReference type="Pfam" id="PF00780">
    <property type="entry name" value="CNH"/>
    <property type="match status" value="1"/>
</dbReference>
<evidence type="ECO:0000259" key="8">
    <source>
        <dbReference type="PROSITE" id="PS51160"/>
    </source>
</evidence>
<accession>A0AAJ8JN37</accession>
<dbReference type="Proteomes" id="UP000094043">
    <property type="component" value="Chromosome 1"/>
</dbReference>
<evidence type="ECO:0000313" key="10">
    <source>
        <dbReference type="Proteomes" id="UP000094043"/>
    </source>
</evidence>
<dbReference type="InterPro" id="IPR017968">
    <property type="entry name" value="Acylphosphatase_CS"/>
</dbReference>
<feature type="domain" description="PH" evidence="5">
    <location>
        <begin position="580"/>
        <end position="709"/>
    </location>
</feature>
<dbReference type="InterPro" id="IPR036046">
    <property type="entry name" value="Acylphosphatase-like_dom_sf"/>
</dbReference>
<feature type="compositionally biased region" description="Polar residues" evidence="4">
    <location>
        <begin position="159"/>
        <end position="168"/>
    </location>
</feature>
<feature type="region of interest" description="Disordered" evidence="4">
    <location>
        <begin position="159"/>
        <end position="183"/>
    </location>
</feature>
<dbReference type="InterPro" id="IPR001180">
    <property type="entry name" value="CNH_dom"/>
</dbReference>
<evidence type="ECO:0000256" key="2">
    <source>
        <dbReference type="PROSITE-ProRule" id="PRU00520"/>
    </source>
</evidence>
<dbReference type="InterPro" id="IPR000219">
    <property type="entry name" value="DH_dom"/>
</dbReference>
<dbReference type="KEGG" id="cdep:91084610"/>
<keyword evidence="1" id="KW-0344">Guanine-nucleotide releasing factor</keyword>
<feature type="domain" description="Acylphosphatase-like" evidence="8">
    <location>
        <begin position="13"/>
        <end position="110"/>
    </location>
</feature>
<reference evidence="9" key="3">
    <citation type="submission" date="2024-01" db="EMBL/GenBank/DDBJ databases">
        <authorList>
            <person name="Coelho M.A."/>
            <person name="David-Palma M."/>
            <person name="Shea T."/>
            <person name="Sun S."/>
            <person name="Cuomo C.A."/>
            <person name="Heitman J."/>
        </authorList>
    </citation>
    <scope>NUCLEOTIDE SEQUENCE</scope>
    <source>
        <strain evidence="9">CBS 7841</strain>
    </source>
</reference>
<dbReference type="InterPro" id="IPR052233">
    <property type="entry name" value="Rho-type_GEFs"/>
</dbReference>
<evidence type="ECO:0000256" key="4">
    <source>
        <dbReference type="SAM" id="MobiDB-lite"/>
    </source>
</evidence>
<comment type="catalytic activity">
    <reaction evidence="2">
        <text>an acyl phosphate + H2O = a carboxylate + phosphate + H(+)</text>
        <dbReference type="Rhea" id="RHEA:14965"/>
        <dbReference type="ChEBI" id="CHEBI:15377"/>
        <dbReference type="ChEBI" id="CHEBI:15378"/>
        <dbReference type="ChEBI" id="CHEBI:29067"/>
        <dbReference type="ChEBI" id="CHEBI:43474"/>
        <dbReference type="ChEBI" id="CHEBI:59918"/>
        <dbReference type="EC" id="3.6.1.7"/>
    </reaction>
</comment>
<sequence>MKSTLPRMTVQKLIQFKVSGMVQGVNFRQHTQQEAKRLGLQGHCYNHQDSSVQGAVVGPSVKVDEFQRYLERGPPAAQVHGLETIKEIKGPNDAQIQEILGNNGGFEVIKQLPSIGAARRMSLLPFSKSLEHKKTKHWTLGIASKHRLSWSRRIINQSAENEGSIRNQAKNDRETGPPYGEQEIKRPYDQCATINTTRNFQEHKQWDQSGNNDWEVYCEDMESDVYSWVATEMAGTEAVIPTHCINGTKLSRPLNITLSPGALTSSSLDEITSDSHQTVDAFTQVSITPEESFALLLDYQSSSDTFLNDSVHPHAQGTHPATFPIYAHMHNANPEWHDLVDRAFCNSLTKQEQRRQGLWWELIKGEREYVRDMGIVCNVFMQSLRDCRTPVIEPARLELFSVEVFSNAAQIYHVHIKILKRLMERQRQEWPLLATATDIFLQSLLEIADLYDAYMKNYPFAQASVRRELATNDAFQQFINSCTTASLTYKRDIFVFLSRPVTRFPRMLLILDALLRATPVDHSDCEDIPILKELLERVVKSSQPGIESAEGKIKLWNTAERLLFRKGEIVDLDISDPKRRLIHMGHVLQRVRNETYWHGWQDIQAILLDNYLLLTHSDDDGSLVVVSRPVHLDFINIVAKNGVSERRYDYVFSKIQRGGRRIESMLPTESLIFPFIILAEENPTRSLTLCVGTEKERLKWVGKIEEAKSLRKFDMESNRSFVVDTITTPLAITDYLTCADIFKIHDRDTVALSTFNSIWVGWLRDSLSFRQLIKFESGHITTVAVAEDSGWMLVISSGILYAFGLQELIPTSEPSTWNVKSQRQGEILSRQGQTVIWVCTGKTKGKTLVAYATYSKSSHVTQLEFLEPLPGNTFRLFAQSLSTLNLPGYASCLTFFRQTVAVITEKSIIIVEPGSSTYHCVPAPGSANSLGEDAPVLKLLSSVGRKKSGTKPLGMWQIGGNEFVLVYDWGACFVTKYGELCRLGAFLKWNIVPSYAFYSPPYLLLFDEHYYRVEVRVAITGKMCEVVEEKGLRMIPWSREGQAMIGWSQRGLIRLVETEAIQS</sequence>
<dbReference type="PROSITE" id="PS50003">
    <property type="entry name" value="PH_DOMAIN"/>
    <property type="match status" value="1"/>
</dbReference>
<dbReference type="InterPro" id="IPR001849">
    <property type="entry name" value="PH_domain"/>
</dbReference>
<evidence type="ECO:0000256" key="1">
    <source>
        <dbReference type="ARBA" id="ARBA00022658"/>
    </source>
</evidence>
<dbReference type="InterPro" id="IPR020456">
    <property type="entry name" value="Acylphosphatase"/>
</dbReference>
<organism evidence="9 10">
    <name type="scientific">Cryptococcus depauperatus CBS 7841</name>
    <dbReference type="NCBI Taxonomy" id="1295531"/>
    <lineage>
        <taxon>Eukaryota</taxon>
        <taxon>Fungi</taxon>
        <taxon>Dikarya</taxon>
        <taxon>Basidiomycota</taxon>
        <taxon>Agaricomycotina</taxon>
        <taxon>Tremellomycetes</taxon>
        <taxon>Tremellales</taxon>
        <taxon>Cryptococcaceae</taxon>
        <taxon>Cryptococcus</taxon>
    </lineage>
</organism>
<dbReference type="PANTHER" id="PTHR46572">
    <property type="entry name" value="RHO1 GDP-GTP EXCHANGE PROTEIN 1-RELATED"/>
    <property type="match status" value="1"/>
</dbReference>
<dbReference type="GeneID" id="91084610"/>
<keyword evidence="2" id="KW-0378">Hydrolase</keyword>
<evidence type="ECO:0000259" key="7">
    <source>
        <dbReference type="PROSITE" id="PS50219"/>
    </source>
</evidence>
<comment type="similarity">
    <text evidence="3">Belongs to the acylphosphatase family.</text>
</comment>
<name>A0AAJ8JN37_9TREE</name>
<evidence type="ECO:0000256" key="3">
    <source>
        <dbReference type="RuleBase" id="RU004168"/>
    </source>
</evidence>
<dbReference type="InterPro" id="IPR001792">
    <property type="entry name" value="Acylphosphatase-like_dom"/>
</dbReference>
<dbReference type="AlphaFoldDB" id="A0AAJ8JN37"/>
<reference evidence="9" key="1">
    <citation type="submission" date="2016-06" db="EMBL/GenBank/DDBJ databases">
        <authorList>
            <person name="Cuomo C."/>
            <person name="Litvintseva A."/>
            <person name="Heitman J."/>
            <person name="Chen Y."/>
            <person name="Sun S."/>
            <person name="Springer D."/>
            <person name="Dromer F."/>
            <person name="Young S."/>
            <person name="Zeng Q."/>
            <person name="Chapman S."/>
            <person name="Gujja S."/>
            <person name="Saif S."/>
            <person name="Birren B."/>
        </authorList>
    </citation>
    <scope>NUCLEOTIDE SEQUENCE</scope>
    <source>
        <strain evidence="9">CBS 7841</strain>
    </source>
</reference>
<keyword evidence="10" id="KW-1185">Reference proteome</keyword>
<proteinExistence type="inferred from homology"/>
<dbReference type="InterPro" id="IPR035899">
    <property type="entry name" value="DBL_dom_sf"/>
</dbReference>
<dbReference type="Gene3D" id="2.30.29.30">
    <property type="entry name" value="Pleckstrin-homology domain (PH domain)/Phosphotyrosine-binding domain (PTB)"/>
    <property type="match status" value="1"/>
</dbReference>
<dbReference type="GO" id="GO:0005085">
    <property type="term" value="F:guanyl-nucleotide exchange factor activity"/>
    <property type="evidence" value="ECO:0007669"/>
    <property type="project" value="UniProtKB-KW"/>
</dbReference>
<dbReference type="PANTHER" id="PTHR46572:SF1">
    <property type="entry name" value="RHO1 GUANINE NUCLEOTIDE EXCHANGE FACTOR TUS1"/>
    <property type="match status" value="1"/>
</dbReference>
<dbReference type="Gene3D" id="1.20.900.10">
    <property type="entry name" value="Dbl homology (DH) domain"/>
    <property type="match status" value="1"/>
</dbReference>
<feature type="domain" description="CNH" evidence="7">
    <location>
        <begin position="733"/>
        <end position="1042"/>
    </location>
</feature>
<dbReference type="PROSITE" id="PS51160">
    <property type="entry name" value="ACYLPHOSPHATASE_3"/>
    <property type="match status" value="1"/>
</dbReference>